<dbReference type="Gene3D" id="3.40.50.720">
    <property type="entry name" value="NAD(P)-binding Rossmann-like Domain"/>
    <property type="match status" value="1"/>
</dbReference>
<evidence type="ECO:0000256" key="3">
    <source>
        <dbReference type="RuleBase" id="RU000363"/>
    </source>
</evidence>
<dbReference type="GO" id="GO:0016491">
    <property type="term" value="F:oxidoreductase activity"/>
    <property type="evidence" value="ECO:0007669"/>
    <property type="project" value="UniProtKB-KW"/>
</dbReference>
<evidence type="ECO:0000313" key="4">
    <source>
        <dbReference type="EMBL" id="RKF38893.1"/>
    </source>
</evidence>
<dbReference type="InterPro" id="IPR036291">
    <property type="entry name" value="NAD(P)-bd_dom_sf"/>
</dbReference>
<comment type="caution">
    <text evidence="4">The sequence shown here is derived from an EMBL/GenBank/DDBJ whole genome shotgun (WGS) entry which is preliminary data.</text>
</comment>
<sequence>MNLKNKTILITGGGSGIGLEAAKQFLALGNSVIITGRNQSKLEAVKKQYPEITIIQSDASQEKDAIALYEKVSELGGIDILYNNAGVGVAPLNLGIADTRHLEGAVYEMEVNYFGIIRLNNLFMEMLKSRPEAAIVNTTSILSIVPSVLEATYSASKTALAFYTKSLRSHLQAINSSVKVFELLPPLVDTDMVADRQDKKISAKELVNGLILGMNKDVETIKVGDTKVISILNRIAPTTAYNIINAKKEYIKLK</sequence>
<evidence type="ECO:0000256" key="1">
    <source>
        <dbReference type="ARBA" id="ARBA00006484"/>
    </source>
</evidence>
<keyword evidence="5" id="KW-1185">Reference proteome</keyword>
<dbReference type="PANTHER" id="PTHR44196:SF1">
    <property type="entry name" value="DEHYDROGENASE_REDUCTASE SDR FAMILY MEMBER 7B"/>
    <property type="match status" value="1"/>
</dbReference>
<dbReference type="InterPro" id="IPR020904">
    <property type="entry name" value="Sc_DH/Rdtase_CS"/>
</dbReference>
<dbReference type="SUPFAM" id="SSF51735">
    <property type="entry name" value="NAD(P)-binding Rossmann-fold domains"/>
    <property type="match status" value="1"/>
</dbReference>
<name>A0A420G152_9SPHI</name>
<proteinExistence type="inferred from homology"/>
<organism evidence="4 5">
    <name type="scientific">Sphingobacterium siyangense</name>
    <dbReference type="NCBI Taxonomy" id="459529"/>
    <lineage>
        <taxon>Bacteria</taxon>
        <taxon>Pseudomonadati</taxon>
        <taxon>Bacteroidota</taxon>
        <taxon>Sphingobacteriia</taxon>
        <taxon>Sphingobacteriales</taxon>
        <taxon>Sphingobacteriaceae</taxon>
        <taxon>Sphingobacterium</taxon>
    </lineage>
</organism>
<dbReference type="EMBL" id="MCAQ01000006">
    <property type="protein sequence ID" value="RKF38893.1"/>
    <property type="molecule type" value="Genomic_DNA"/>
</dbReference>
<accession>A0A420G152</accession>
<protein>
    <submittedName>
        <fullName evidence="4">Short-chain dehydrogenase</fullName>
    </submittedName>
</protein>
<dbReference type="InterPro" id="IPR002347">
    <property type="entry name" value="SDR_fam"/>
</dbReference>
<dbReference type="PANTHER" id="PTHR44196">
    <property type="entry name" value="DEHYDROGENASE/REDUCTASE SDR FAMILY MEMBER 7B"/>
    <property type="match status" value="1"/>
</dbReference>
<evidence type="ECO:0000313" key="5">
    <source>
        <dbReference type="Proteomes" id="UP000286402"/>
    </source>
</evidence>
<dbReference type="Pfam" id="PF00106">
    <property type="entry name" value="adh_short"/>
    <property type="match status" value="1"/>
</dbReference>
<dbReference type="RefSeq" id="WP_120333738.1">
    <property type="nucleotide sequence ID" value="NZ_CP070350.1"/>
</dbReference>
<comment type="similarity">
    <text evidence="1 3">Belongs to the short-chain dehydrogenases/reductases (SDR) family.</text>
</comment>
<keyword evidence="2" id="KW-0560">Oxidoreductase</keyword>
<dbReference type="PRINTS" id="PR00081">
    <property type="entry name" value="GDHRDH"/>
</dbReference>
<gene>
    <name evidence="4" type="ORF">BCY89_26465</name>
</gene>
<evidence type="ECO:0000256" key="2">
    <source>
        <dbReference type="ARBA" id="ARBA00023002"/>
    </source>
</evidence>
<dbReference type="AlphaFoldDB" id="A0A420G152"/>
<dbReference type="PROSITE" id="PS00061">
    <property type="entry name" value="ADH_SHORT"/>
    <property type="match status" value="1"/>
</dbReference>
<reference evidence="4 5" key="1">
    <citation type="submission" date="2016-07" db="EMBL/GenBank/DDBJ databases">
        <title>Genome analysis of Sphingobacterium siyangense T12B17.</title>
        <authorList>
            <person name="Xu D."/>
            <person name="Su Y."/>
            <person name="Zheng S."/>
        </authorList>
    </citation>
    <scope>NUCLEOTIDE SEQUENCE [LARGE SCALE GENOMIC DNA]</scope>
    <source>
        <strain evidence="4 5">T12B17</strain>
    </source>
</reference>
<dbReference type="GO" id="GO:0016020">
    <property type="term" value="C:membrane"/>
    <property type="evidence" value="ECO:0007669"/>
    <property type="project" value="TreeGrafter"/>
</dbReference>
<dbReference type="PRINTS" id="PR00080">
    <property type="entry name" value="SDRFAMILY"/>
</dbReference>
<dbReference type="Proteomes" id="UP000286402">
    <property type="component" value="Unassembled WGS sequence"/>
</dbReference>